<comment type="caution">
    <text evidence="9">The sequence shown here is derived from an EMBL/GenBank/DDBJ whole genome shotgun (WGS) entry which is preliminary data.</text>
</comment>
<dbReference type="GO" id="GO:0022900">
    <property type="term" value="P:electron transport chain"/>
    <property type="evidence" value="ECO:0007669"/>
    <property type="project" value="InterPro"/>
</dbReference>
<accession>A0A5N3P497</accession>
<keyword evidence="4" id="KW-0249">Electron transport</keyword>
<evidence type="ECO:0000256" key="3">
    <source>
        <dbReference type="ARBA" id="ARBA00022723"/>
    </source>
</evidence>
<organism evidence="9 10">
    <name type="scientific">Microvirga brassicacearum</name>
    <dbReference type="NCBI Taxonomy" id="2580413"/>
    <lineage>
        <taxon>Bacteria</taxon>
        <taxon>Pseudomonadati</taxon>
        <taxon>Pseudomonadota</taxon>
        <taxon>Alphaproteobacteria</taxon>
        <taxon>Hyphomicrobiales</taxon>
        <taxon>Methylobacteriaceae</taxon>
        <taxon>Microvirga</taxon>
    </lineage>
</organism>
<gene>
    <name evidence="9" type="ORF">FEZ63_23230</name>
</gene>
<feature type="binding site" description="covalent" evidence="7">
    <location>
        <position position="135"/>
    </location>
    <ligand>
        <name>heme c</name>
        <dbReference type="ChEBI" id="CHEBI:61717"/>
    </ligand>
</feature>
<keyword evidence="3 6" id="KW-0479">Metal-binding</keyword>
<evidence type="ECO:0000256" key="6">
    <source>
        <dbReference type="PIRSR" id="PIRSR000027-1"/>
    </source>
</evidence>
<keyword evidence="10" id="KW-1185">Reference proteome</keyword>
<sequence length="144" mass="15307">MIRLVGVLVGVAIAAGAVAQSNPIAERKDLMKANGAATRTATQMVRGEAPFDLAKAREVFTGIASRLERFPELFPDNSRTGGETRASPRIWEDMAGFRAAAAKMVRDASDAARATTDAASFQASLQKVGANCNACHETYRINPP</sequence>
<evidence type="ECO:0000256" key="7">
    <source>
        <dbReference type="PIRSR" id="PIRSR000027-2"/>
    </source>
</evidence>
<dbReference type="RefSeq" id="WP_150949473.1">
    <property type="nucleotide sequence ID" value="NZ_VCMV01000071.1"/>
</dbReference>
<dbReference type="GO" id="GO:0005506">
    <property type="term" value="F:iron ion binding"/>
    <property type="evidence" value="ECO:0007669"/>
    <property type="project" value="InterPro"/>
</dbReference>
<dbReference type="PROSITE" id="PS51009">
    <property type="entry name" value="CYTCII"/>
    <property type="match status" value="1"/>
</dbReference>
<feature type="binding site" description="covalent" evidence="7">
    <location>
        <position position="132"/>
    </location>
    <ligand>
        <name>heme c</name>
        <dbReference type="ChEBI" id="CHEBI:61717"/>
    </ligand>
</feature>
<keyword evidence="5 6" id="KW-0408">Iron</keyword>
<evidence type="ECO:0000256" key="4">
    <source>
        <dbReference type="ARBA" id="ARBA00022982"/>
    </source>
</evidence>
<name>A0A5N3P497_9HYPH</name>
<feature type="signal peptide" evidence="8">
    <location>
        <begin position="1"/>
        <end position="19"/>
    </location>
</feature>
<proteinExistence type="predicted"/>
<evidence type="ECO:0000256" key="1">
    <source>
        <dbReference type="ARBA" id="ARBA00022448"/>
    </source>
</evidence>
<evidence type="ECO:0000256" key="8">
    <source>
        <dbReference type="SAM" id="SignalP"/>
    </source>
</evidence>
<dbReference type="AlphaFoldDB" id="A0A5N3P497"/>
<dbReference type="Proteomes" id="UP000325684">
    <property type="component" value="Unassembled WGS sequence"/>
</dbReference>
<dbReference type="Gene3D" id="1.20.120.10">
    <property type="entry name" value="Cytochrome c/b562"/>
    <property type="match status" value="1"/>
</dbReference>
<feature type="binding site" description="axial binding residue" evidence="6">
    <location>
        <position position="136"/>
    </location>
    <ligand>
        <name>heme c</name>
        <dbReference type="ChEBI" id="CHEBI:61717"/>
    </ligand>
    <ligandPart>
        <name>Fe</name>
        <dbReference type="ChEBI" id="CHEBI:18248"/>
    </ligandPart>
</feature>
<dbReference type="InterPro" id="IPR015984">
    <property type="entry name" value="Cyt_c_prime_subgr"/>
</dbReference>
<evidence type="ECO:0000313" key="9">
    <source>
        <dbReference type="EMBL" id="KAB0264543.1"/>
    </source>
</evidence>
<dbReference type="PIRSF" id="PIRSF000027">
    <property type="entry name" value="Cytc_c_prime"/>
    <property type="match status" value="1"/>
</dbReference>
<dbReference type="OrthoDB" id="9811729at2"/>
<comment type="PTM">
    <text evidence="7">Binds 1 heme group per subunit.</text>
</comment>
<dbReference type="PRINTS" id="PR00608">
    <property type="entry name" value="CYTCHROMECII"/>
</dbReference>
<evidence type="ECO:0000256" key="5">
    <source>
        <dbReference type="ARBA" id="ARBA00023004"/>
    </source>
</evidence>
<dbReference type="InterPro" id="IPR002321">
    <property type="entry name" value="Cyt_c_II"/>
</dbReference>
<keyword evidence="8" id="KW-0732">Signal</keyword>
<feature type="chain" id="PRO_5024439581" evidence="8">
    <location>
        <begin position="20"/>
        <end position="144"/>
    </location>
</feature>
<evidence type="ECO:0000313" key="10">
    <source>
        <dbReference type="Proteomes" id="UP000325684"/>
    </source>
</evidence>
<dbReference type="InterPro" id="IPR010980">
    <property type="entry name" value="Cyt_c/b562"/>
</dbReference>
<protein>
    <submittedName>
        <fullName evidence="9">Cytochrome c</fullName>
    </submittedName>
</protein>
<reference evidence="9 10" key="1">
    <citation type="journal article" date="2019" name="Microorganisms">
        <title>Genome Insights into the Novel Species Microvirga brassicacearum, a Rapeseed Endophyte with Biotechnological Potential.</title>
        <authorList>
            <person name="Jimenez-Gomez A."/>
            <person name="Saati-Santamaria Z."/>
            <person name="Igual J.M."/>
            <person name="Rivas R."/>
            <person name="Mateos P.F."/>
            <person name="Garcia-Fraile P."/>
        </authorList>
    </citation>
    <scope>NUCLEOTIDE SEQUENCE [LARGE SCALE GENOMIC DNA]</scope>
    <source>
        <strain evidence="9 10">CDVBN77</strain>
    </source>
</reference>
<keyword evidence="2 7" id="KW-0349">Heme</keyword>
<dbReference type="InterPro" id="IPR012127">
    <property type="entry name" value="Cyt_c_prime"/>
</dbReference>
<keyword evidence="1" id="KW-0813">Transport</keyword>
<dbReference type="EMBL" id="VCMV01000071">
    <property type="protein sequence ID" value="KAB0264543.1"/>
    <property type="molecule type" value="Genomic_DNA"/>
</dbReference>
<dbReference type="GO" id="GO:0009055">
    <property type="term" value="F:electron transfer activity"/>
    <property type="evidence" value="ECO:0007669"/>
    <property type="project" value="InterPro"/>
</dbReference>
<dbReference type="SUPFAM" id="SSF47175">
    <property type="entry name" value="Cytochromes"/>
    <property type="match status" value="1"/>
</dbReference>
<dbReference type="Pfam" id="PF01322">
    <property type="entry name" value="Cytochrom_C_2"/>
    <property type="match status" value="1"/>
</dbReference>
<dbReference type="GO" id="GO:0042597">
    <property type="term" value="C:periplasmic space"/>
    <property type="evidence" value="ECO:0007669"/>
    <property type="project" value="InterPro"/>
</dbReference>
<evidence type="ECO:0000256" key="2">
    <source>
        <dbReference type="ARBA" id="ARBA00022617"/>
    </source>
</evidence>
<dbReference type="GO" id="GO:0020037">
    <property type="term" value="F:heme binding"/>
    <property type="evidence" value="ECO:0007669"/>
    <property type="project" value="InterPro"/>
</dbReference>